<dbReference type="EMBL" id="CP069109">
    <property type="protein sequence ID" value="QSS58538.1"/>
    <property type="molecule type" value="Genomic_DNA"/>
</dbReference>
<evidence type="ECO:0000313" key="2">
    <source>
        <dbReference type="EMBL" id="QSS58538.1"/>
    </source>
</evidence>
<reference evidence="2" key="1">
    <citation type="submission" date="2021-01" db="EMBL/GenBank/DDBJ databases">
        <title>Chromosome-level genome assembly of a human fungal pathogen reveals clustering of transcriptionally co-regulated genes.</title>
        <authorList>
            <person name="Voorhies M."/>
            <person name="Cohen S."/>
            <person name="Shea T.P."/>
            <person name="Petrus S."/>
            <person name="Munoz J.F."/>
            <person name="Poplawski S."/>
            <person name="Goldman W.E."/>
            <person name="Michael T."/>
            <person name="Cuomo C.A."/>
            <person name="Sil A."/>
            <person name="Beyhan S."/>
        </authorList>
    </citation>
    <scope>NUCLEOTIDE SEQUENCE</scope>
    <source>
        <strain evidence="2">WU24</strain>
    </source>
</reference>
<evidence type="ECO:0000256" key="1">
    <source>
        <dbReference type="SAM" id="MobiDB-lite"/>
    </source>
</evidence>
<feature type="compositionally biased region" description="Low complexity" evidence="1">
    <location>
        <begin position="1"/>
        <end position="40"/>
    </location>
</feature>
<feature type="compositionally biased region" description="Basic and acidic residues" evidence="1">
    <location>
        <begin position="65"/>
        <end position="76"/>
    </location>
</feature>
<organism evidence="2 3">
    <name type="scientific">Ajellomyces capsulatus</name>
    <name type="common">Darling's disease fungus</name>
    <name type="synonym">Histoplasma capsulatum</name>
    <dbReference type="NCBI Taxonomy" id="5037"/>
    <lineage>
        <taxon>Eukaryota</taxon>
        <taxon>Fungi</taxon>
        <taxon>Dikarya</taxon>
        <taxon>Ascomycota</taxon>
        <taxon>Pezizomycotina</taxon>
        <taxon>Eurotiomycetes</taxon>
        <taxon>Eurotiomycetidae</taxon>
        <taxon>Onygenales</taxon>
        <taxon>Ajellomycetaceae</taxon>
        <taxon>Histoplasma</taxon>
    </lineage>
</organism>
<feature type="compositionally biased region" description="Polar residues" evidence="1">
    <location>
        <begin position="43"/>
        <end position="64"/>
    </location>
</feature>
<accession>A0A8A1LWJ1</accession>
<feature type="region of interest" description="Disordered" evidence="1">
    <location>
        <begin position="1"/>
        <end position="89"/>
    </location>
</feature>
<name>A0A8A1LWJ1_AJECA</name>
<protein>
    <submittedName>
        <fullName evidence="2">Calcium transporter</fullName>
    </submittedName>
</protein>
<sequence length="162" mass="17580">MPVPSNSSASPGTGTSSSSSSASHQHQQLQLQEQSFSQPPQTAPGSTPTADPASDTTGQLGRSQLSKEEAERLFEERMEEDSGLEANQEQDINHHQPGFSQLVCLPFFPRDLFLEDETTATLATLELFRNPAIFTERFSCATLTKFHVGPKNQSIVLASSIS</sequence>
<gene>
    <name evidence="2" type="ORF">I7I51_07965</name>
</gene>
<proteinExistence type="predicted"/>
<evidence type="ECO:0000313" key="3">
    <source>
        <dbReference type="Proteomes" id="UP000663671"/>
    </source>
</evidence>
<dbReference type="VEuPathDB" id="FungiDB:I7I51_07965"/>
<dbReference type="AlphaFoldDB" id="A0A8A1LWJ1"/>
<dbReference type="Proteomes" id="UP000663671">
    <property type="component" value="Chromosome 2"/>
</dbReference>